<gene>
    <name evidence="1" type="ORF">RRG08_026165</name>
</gene>
<accession>A0AAE1DCJ0</accession>
<keyword evidence="2" id="KW-1185">Reference proteome</keyword>
<comment type="caution">
    <text evidence="1">The sequence shown here is derived from an EMBL/GenBank/DDBJ whole genome shotgun (WGS) entry which is preliminary data.</text>
</comment>
<dbReference type="AlphaFoldDB" id="A0AAE1DCJ0"/>
<dbReference type="Proteomes" id="UP001283361">
    <property type="component" value="Unassembled WGS sequence"/>
</dbReference>
<protein>
    <submittedName>
        <fullName evidence="1">Uncharacterized protein</fullName>
    </submittedName>
</protein>
<evidence type="ECO:0000313" key="2">
    <source>
        <dbReference type="Proteomes" id="UP001283361"/>
    </source>
</evidence>
<sequence>MLVYFKQLARRGVFVRDSSLRFLTQQLISWYKSVDLATQFLLINEIDRESVLCARRCRSMKLGLICDKLLNKVVERKLHYCSRFSPVGLGFLCVCGPHVP</sequence>
<organism evidence="1 2">
    <name type="scientific">Elysia crispata</name>
    <name type="common">lettuce slug</name>
    <dbReference type="NCBI Taxonomy" id="231223"/>
    <lineage>
        <taxon>Eukaryota</taxon>
        <taxon>Metazoa</taxon>
        <taxon>Spiralia</taxon>
        <taxon>Lophotrochozoa</taxon>
        <taxon>Mollusca</taxon>
        <taxon>Gastropoda</taxon>
        <taxon>Heterobranchia</taxon>
        <taxon>Euthyneura</taxon>
        <taxon>Panpulmonata</taxon>
        <taxon>Sacoglossa</taxon>
        <taxon>Placobranchoidea</taxon>
        <taxon>Plakobranchidae</taxon>
        <taxon>Elysia</taxon>
    </lineage>
</organism>
<reference evidence="1" key="1">
    <citation type="journal article" date="2023" name="G3 (Bethesda)">
        <title>A reference genome for the long-term kleptoplast-retaining sea slug Elysia crispata morphotype clarki.</title>
        <authorList>
            <person name="Eastman K.E."/>
            <person name="Pendleton A.L."/>
            <person name="Shaikh M.A."/>
            <person name="Suttiyut T."/>
            <person name="Ogas R."/>
            <person name="Tomko P."/>
            <person name="Gavelis G."/>
            <person name="Widhalm J.R."/>
            <person name="Wisecaver J.H."/>
        </authorList>
    </citation>
    <scope>NUCLEOTIDE SEQUENCE</scope>
    <source>
        <strain evidence="1">ECLA1</strain>
    </source>
</reference>
<proteinExistence type="predicted"/>
<dbReference type="EMBL" id="JAWDGP010004277">
    <property type="protein sequence ID" value="KAK3765689.1"/>
    <property type="molecule type" value="Genomic_DNA"/>
</dbReference>
<evidence type="ECO:0000313" key="1">
    <source>
        <dbReference type="EMBL" id="KAK3765689.1"/>
    </source>
</evidence>
<name>A0AAE1DCJ0_9GAST</name>